<sequence length="1229" mass="137513">MCASVEEDGLAARQVYNERATTAAYMLLDSLRQMCTTTLPQQDGRDDEGSAALEAGDVAYGNVAVFIENTISGDAEEINEDGINATNPLFAVKLRPELERRRVDLLTMNSEEWFCAIGLILYRILFRGRTPPLSRQNAGNACVESGASEHMGADLSRHTTKRRVNNDSTIHGVPFDDDTPSSIRSLISDLFRPRHEVDNPFLSFEDVLLELKLISGWPDIFLRPFPPAPSQHLTYPEEAVGREAELGALLEVVARIPEGDESRNELVLVSGPSGSGKSLLVKSLSAPMTGWGYNVISLKFDRSSQQQPLAPITSAFNQFFATMVDQRRETDQDDANIEHIVTTLEDELGPSSIVVLNNMLPSLAGLFPHIIRRVISDQDLTSLDERQGHSRGDAFPDNVVQDDDCVDETLGLQHAANRRQHLFRRMIHAISSRENPLLIFMDDIQWADQQSLDLLSSMLLDFDHIEDLNGDDPQCFMVIGTYRDDQATPSHLLYPHLLQFFAAARNLLVTPISVGPILEESANRLISQALHLPVRVTRPLSSVIHRKCLGNPLSIKTFLNNLVETSVISYSLAEKRWIWDISTIQGIPMNDNVAQLMAERLLHLPVDVRESLKTMSCFGFKVCSGVLLKLVSAATLDQAVAMRIINLVNGEYSFAHDKIQEGSYNMMTEEEQSERHGTIGMALVSATGILNRNRLSSDDLVVIGQINRGRSQEYSADVRANIAGKSRRFWFHIDSWHFLTLAPALNLKASKTTIDHYDFLSAMAYAQEGLRFLEPDEDGWVNNYELCLGLNEIAAISCFGSAVPSNLEKMNAFLNPVFENAICVGDKMKCNFVSTRSLASAGKLDQATAICFKVLRELDEALPENADCITEEMIRGDISSAQAIVRELMHVLAAYPMLSPIYLKRYIKYLPLLSSRIITMSNQYGYCPASSYGLMSLAFFLTQGIGEFPVDIDGAIELSRMSMVIAQGLVLPRIELGSITNVRLLKEPLQELRGLEKRSLLGGEVDVACLSRFLYHRLCFFTGTPVTQMYQEIQSSMAMMIQLQQVNLNITLAALYQTISRLLGIDNCQGFVFECALPVKTEEELFQYAVQAERHAIVRVLSLTRFFAAFWLGQYDEAAQYASKSFRPKTMQVSDLYHAFYYAITAMILARRDATERQKWVDIAEISIRTFGTVSDHSSWNWENKRLLIEAENHHLNGDLDDAKQKYLLSIGSAKKHKFVHEEGLGKAL</sequence>
<dbReference type="EMBL" id="AGNL01015810">
    <property type="protein sequence ID" value="EJK65447.1"/>
    <property type="molecule type" value="Genomic_DNA"/>
</dbReference>
<dbReference type="OrthoDB" id="44112at2759"/>
<dbReference type="OMA" id="CITEEMI"/>
<evidence type="ECO:0000313" key="3">
    <source>
        <dbReference type="Proteomes" id="UP000266841"/>
    </source>
</evidence>
<dbReference type="Proteomes" id="UP000266841">
    <property type="component" value="Unassembled WGS sequence"/>
</dbReference>
<proteinExistence type="predicted"/>
<dbReference type="PANTHER" id="PTHR43642:SF1">
    <property type="entry name" value="HYBRID SIGNAL TRANSDUCTION HISTIDINE KINASE G"/>
    <property type="match status" value="1"/>
</dbReference>
<dbReference type="Gene3D" id="3.40.50.300">
    <property type="entry name" value="P-loop containing nucleotide triphosphate hydrolases"/>
    <property type="match status" value="1"/>
</dbReference>
<organism evidence="2 3">
    <name type="scientific">Thalassiosira oceanica</name>
    <name type="common">Marine diatom</name>
    <dbReference type="NCBI Taxonomy" id="159749"/>
    <lineage>
        <taxon>Eukaryota</taxon>
        <taxon>Sar</taxon>
        <taxon>Stramenopiles</taxon>
        <taxon>Ochrophyta</taxon>
        <taxon>Bacillariophyta</taxon>
        <taxon>Coscinodiscophyceae</taxon>
        <taxon>Thalassiosirophycidae</taxon>
        <taxon>Thalassiosirales</taxon>
        <taxon>Thalassiosiraceae</taxon>
        <taxon>Thalassiosira</taxon>
    </lineage>
</organism>
<comment type="caution">
    <text evidence="2">The sequence shown here is derived from an EMBL/GenBank/DDBJ whole genome shotgun (WGS) entry which is preliminary data.</text>
</comment>
<dbReference type="PANTHER" id="PTHR43642">
    <property type="entry name" value="HYBRID SIGNAL TRANSDUCTION HISTIDINE KINASE G"/>
    <property type="match status" value="1"/>
</dbReference>
<dbReference type="Pfam" id="PF13191">
    <property type="entry name" value="AAA_16"/>
    <property type="match status" value="1"/>
</dbReference>
<accession>K0T4W0</accession>
<name>K0T4W0_THAOC</name>
<evidence type="ECO:0000259" key="1">
    <source>
        <dbReference type="Pfam" id="PF13191"/>
    </source>
</evidence>
<dbReference type="SUPFAM" id="SSF52540">
    <property type="entry name" value="P-loop containing nucleoside triphosphate hydrolases"/>
    <property type="match status" value="1"/>
</dbReference>
<dbReference type="InterPro" id="IPR053159">
    <property type="entry name" value="Hybrid_Histidine_Kinase"/>
</dbReference>
<feature type="domain" description="Orc1-like AAA ATPase" evidence="1">
    <location>
        <begin position="240"/>
        <end position="459"/>
    </location>
</feature>
<dbReference type="InterPro" id="IPR027417">
    <property type="entry name" value="P-loop_NTPase"/>
</dbReference>
<keyword evidence="3" id="KW-1185">Reference proteome</keyword>
<reference evidence="2 3" key="1">
    <citation type="journal article" date="2012" name="Genome Biol.">
        <title>Genome and low-iron response of an oceanic diatom adapted to chronic iron limitation.</title>
        <authorList>
            <person name="Lommer M."/>
            <person name="Specht M."/>
            <person name="Roy A.S."/>
            <person name="Kraemer L."/>
            <person name="Andreson R."/>
            <person name="Gutowska M.A."/>
            <person name="Wolf J."/>
            <person name="Bergner S.V."/>
            <person name="Schilhabel M.B."/>
            <person name="Klostermeier U.C."/>
            <person name="Beiko R.G."/>
            <person name="Rosenstiel P."/>
            <person name="Hippler M."/>
            <person name="Laroche J."/>
        </authorList>
    </citation>
    <scope>NUCLEOTIDE SEQUENCE [LARGE SCALE GENOMIC DNA]</scope>
    <source>
        <strain evidence="2 3">CCMP1005</strain>
    </source>
</reference>
<evidence type="ECO:0000313" key="2">
    <source>
        <dbReference type="EMBL" id="EJK65447.1"/>
    </source>
</evidence>
<gene>
    <name evidence="2" type="ORF">THAOC_13687</name>
</gene>
<dbReference type="AlphaFoldDB" id="K0T4W0"/>
<protein>
    <recommendedName>
        <fullName evidence="1">Orc1-like AAA ATPase domain-containing protein</fullName>
    </recommendedName>
</protein>
<dbReference type="InterPro" id="IPR041664">
    <property type="entry name" value="AAA_16"/>
</dbReference>
<dbReference type="eggNOG" id="ENOG502SDA5">
    <property type="taxonomic scope" value="Eukaryota"/>
</dbReference>